<evidence type="ECO:0000313" key="2">
    <source>
        <dbReference type="EMBL" id="KIM77352.1"/>
    </source>
</evidence>
<reference evidence="2 3" key="1">
    <citation type="submission" date="2014-04" db="EMBL/GenBank/DDBJ databases">
        <authorList>
            <consortium name="DOE Joint Genome Institute"/>
            <person name="Kuo A."/>
            <person name="Tarkka M."/>
            <person name="Buscot F."/>
            <person name="Kohler A."/>
            <person name="Nagy L.G."/>
            <person name="Floudas D."/>
            <person name="Copeland A."/>
            <person name="Barry K.W."/>
            <person name="Cichocki N."/>
            <person name="Veneault-Fourrey C."/>
            <person name="LaButti K."/>
            <person name="Lindquist E.A."/>
            <person name="Lipzen A."/>
            <person name="Lundell T."/>
            <person name="Morin E."/>
            <person name="Murat C."/>
            <person name="Sun H."/>
            <person name="Tunlid A."/>
            <person name="Henrissat B."/>
            <person name="Grigoriev I.V."/>
            <person name="Hibbett D.S."/>
            <person name="Martin F."/>
            <person name="Nordberg H.P."/>
            <person name="Cantor M.N."/>
            <person name="Hua S.X."/>
        </authorList>
    </citation>
    <scope>NUCLEOTIDE SEQUENCE [LARGE SCALE GENOMIC DNA]</scope>
    <source>
        <strain evidence="2 3">F 1598</strain>
    </source>
</reference>
<accession>A0A0C3BJ07</accession>
<dbReference type="EMBL" id="KN833026">
    <property type="protein sequence ID" value="KIM77352.1"/>
    <property type="molecule type" value="Genomic_DNA"/>
</dbReference>
<organism evidence="2 3">
    <name type="scientific">Piloderma croceum (strain F 1598)</name>
    <dbReference type="NCBI Taxonomy" id="765440"/>
    <lineage>
        <taxon>Eukaryota</taxon>
        <taxon>Fungi</taxon>
        <taxon>Dikarya</taxon>
        <taxon>Basidiomycota</taxon>
        <taxon>Agaricomycotina</taxon>
        <taxon>Agaricomycetes</taxon>
        <taxon>Agaricomycetidae</taxon>
        <taxon>Atheliales</taxon>
        <taxon>Atheliaceae</taxon>
        <taxon>Piloderma</taxon>
    </lineage>
</organism>
<dbReference type="AlphaFoldDB" id="A0A0C3BJ07"/>
<proteinExistence type="predicted"/>
<sequence>MLDHERNVAYGSDDNDDDLDPLVSLENDNEEPSPPSTWAPPIPSSTPLPPTLQLPLNQEPTAGPALSILLTGLWKVPHPSSSMTLPGGFNILQMIDQNDDFAHIRANEANVHYPFVSHAEWQFAKWLGSAPLSQLEVDKFLHLDYVRQQLLSFKSAKDL</sequence>
<gene>
    <name evidence="2" type="ORF">PILCRDRAFT_12162</name>
</gene>
<feature type="region of interest" description="Disordered" evidence="1">
    <location>
        <begin position="1"/>
        <end position="57"/>
    </location>
</feature>
<dbReference type="HOGENOM" id="CLU_1661463_0_0_1"/>
<dbReference type="Proteomes" id="UP000054166">
    <property type="component" value="Unassembled WGS sequence"/>
</dbReference>
<name>A0A0C3BJ07_PILCF</name>
<keyword evidence="3" id="KW-1185">Reference proteome</keyword>
<dbReference type="InParanoid" id="A0A0C3BJ07"/>
<reference evidence="3" key="2">
    <citation type="submission" date="2015-01" db="EMBL/GenBank/DDBJ databases">
        <title>Evolutionary Origins and Diversification of the Mycorrhizal Mutualists.</title>
        <authorList>
            <consortium name="DOE Joint Genome Institute"/>
            <consortium name="Mycorrhizal Genomics Consortium"/>
            <person name="Kohler A."/>
            <person name="Kuo A."/>
            <person name="Nagy L.G."/>
            <person name="Floudas D."/>
            <person name="Copeland A."/>
            <person name="Barry K.W."/>
            <person name="Cichocki N."/>
            <person name="Veneault-Fourrey C."/>
            <person name="LaButti K."/>
            <person name="Lindquist E.A."/>
            <person name="Lipzen A."/>
            <person name="Lundell T."/>
            <person name="Morin E."/>
            <person name="Murat C."/>
            <person name="Riley R."/>
            <person name="Ohm R."/>
            <person name="Sun H."/>
            <person name="Tunlid A."/>
            <person name="Henrissat B."/>
            <person name="Grigoriev I.V."/>
            <person name="Hibbett D.S."/>
            <person name="Martin F."/>
        </authorList>
    </citation>
    <scope>NUCLEOTIDE SEQUENCE [LARGE SCALE GENOMIC DNA]</scope>
    <source>
        <strain evidence="3">F 1598</strain>
    </source>
</reference>
<protein>
    <submittedName>
        <fullName evidence="2">Uncharacterized protein</fullName>
    </submittedName>
</protein>
<evidence type="ECO:0000313" key="3">
    <source>
        <dbReference type="Proteomes" id="UP000054166"/>
    </source>
</evidence>
<dbReference type="OrthoDB" id="2687659at2759"/>
<feature type="compositionally biased region" description="Pro residues" evidence="1">
    <location>
        <begin position="32"/>
        <end position="52"/>
    </location>
</feature>
<evidence type="ECO:0000256" key="1">
    <source>
        <dbReference type="SAM" id="MobiDB-lite"/>
    </source>
</evidence>